<dbReference type="Gene3D" id="2.60.120.10">
    <property type="entry name" value="Jelly Rolls"/>
    <property type="match status" value="1"/>
</dbReference>
<dbReference type="InterPro" id="IPR018490">
    <property type="entry name" value="cNMP-bd_dom_sf"/>
</dbReference>
<evidence type="ECO:0000313" key="2">
    <source>
        <dbReference type="EMBL" id="XBH03551.1"/>
    </source>
</evidence>
<proteinExistence type="predicted"/>
<sequence>MPYPTRSPHAPTESHLLAALPLDEYDRILAHADIKSLKLRDVLYRPGSPLDYVYFPRSGALSTILIIVDGQSAEVAAVGIAVMIGIPAFLGAEASSVQVICQIPGEVARMPVSAFAGEGRRGGPLHEVLSRYT</sequence>
<dbReference type="EMBL" id="CP155447">
    <property type="protein sequence ID" value="XBH03551.1"/>
    <property type="molecule type" value="Genomic_DNA"/>
</dbReference>
<dbReference type="Pfam" id="PF00027">
    <property type="entry name" value="cNMP_binding"/>
    <property type="match status" value="1"/>
</dbReference>
<name>A0AAU7CEE5_9BACT</name>
<reference evidence="2" key="1">
    <citation type="submission" date="2024-05" db="EMBL/GenBank/DDBJ databases">
        <title>Planctomycetes of the genus Singulisphaera possess chitinolytic capabilities.</title>
        <authorList>
            <person name="Ivanova A."/>
        </authorList>
    </citation>
    <scope>NUCLEOTIDE SEQUENCE</scope>
    <source>
        <strain evidence="2">Ch08T</strain>
    </source>
</reference>
<dbReference type="CDD" id="cd00038">
    <property type="entry name" value="CAP_ED"/>
    <property type="match status" value="1"/>
</dbReference>
<dbReference type="InterPro" id="IPR014710">
    <property type="entry name" value="RmlC-like_jellyroll"/>
</dbReference>
<evidence type="ECO:0000259" key="1">
    <source>
        <dbReference type="Pfam" id="PF00027"/>
    </source>
</evidence>
<accession>A0AAU7CEE5</accession>
<dbReference type="AlphaFoldDB" id="A0AAU7CEE5"/>
<dbReference type="InterPro" id="IPR000595">
    <property type="entry name" value="cNMP-bd_dom"/>
</dbReference>
<dbReference type="RefSeq" id="WP_406696286.1">
    <property type="nucleotide sequence ID" value="NZ_CP155447.1"/>
</dbReference>
<feature type="domain" description="Cyclic nucleotide-binding" evidence="1">
    <location>
        <begin position="35"/>
        <end position="116"/>
    </location>
</feature>
<organism evidence="2">
    <name type="scientific">Singulisphaera sp. Ch08</name>
    <dbReference type="NCBI Taxonomy" id="3120278"/>
    <lineage>
        <taxon>Bacteria</taxon>
        <taxon>Pseudomonadati</taxon>
        <taxon>Planctomycetota</taxon>
        <taxon>Planctomycetia</taxon>
        <taxon>Isosphaerales</taxon>
        <taxon>Isosphaeraceae</taxon>
        <taxon>Singulisphaera</taxon>
    </lineage>
</organism>
<gene>
    <name evidence="2" type="ORF">V5E97_35385</name>
</gene>
<protein>
    <submittedName>
        <fullName evidence="2">Crp/Fnr family transcriptional regulator</fullName>
    </submittedName>
</protein>
<dbReference type="SUPFAM" id="SSF51206">
    <property type="entry name" value="cAMP-binding domain-like"/>
    <property type="match status" value="1"/>
</dbReference>